<evidence type="ECO:0000313" key="3">
    <source>
        <dbReference type="Proteomes" id="UP000640335"/>
    </source>
</evidence>
<dbReference type="InterPro" id="IPR051918">
    <property type="entry name" value="STPP_CPPED1"/>
</dbReference>
<organism evidence="2 3">
    <name type="scientific">Clostridium gallinarum</name>
    <dbReference type="NCBI Taxonomy" id="2762246"/>
    <lineage>
        <taxon>Bacteria</taxon>
        <taxon>Bacillati</taxon>
        <taxon>Bacillota</taxon>
        <taxon>Clostridia</taxon>
        <taxon>Eubacteriales</taxon>
        <taxon>Clostridiaceae</taxon>
        <taxon>Clostridium</taxon>
    </lineage>
</organism>
<dbReference type="PANTHER" id="PTHR43143">
    <property type="entry name" value="METALLOPHOSPHOESTERASE, CALCINEURIN SUPERFAMILY"/>
    <property type="match status" value="1"/>
</dbReference>
<dbReference type="InterPro" id="IPR004843">
    <property type="entry name" value="Calcineurin-like_PHP"/>
</dbReference>
<name>A0ABR8Q0N4_9CLOT</name>
<accession>A0ABR8Q0N4</accession>
<dbReference type="SUPFAM" id="SSF56300">
    <property type="entry name" value="Metallo-dependent phosphatases"/>
    <property type="match status" value="1"/>
</dbReference>
<protein>
    <submittedName>
        <fullName evidence="2">Metallophosphoesterase</fullName>
    </submittedName>
</protein>
<sequence length="318" mass="36888">MKKTKMIILITIFILLAASIVYINKDKFSYNKDVVGVETTTNSDVAFSVFGDVHENINHFQAAIDDFYKINPNMDALILNGDVVDQGIDEQYDSVQKTLEKNKDLLPKIIIKNIGNHEFFDYDIEKNSKEQVQGFINKYLEFSGEEKVYHDKWIKGYHFISLGSEDGNSETINSITAFISEEQLEWFKEKLDEKYEKGKPIFVFLHQQLEYPNSRWIGVEQEEELREILSKYPEVILFSSHTHRDISDNSISLDQPFTIVNTGAVHYTLVIDPSEENGLRREDDYISGIYVEAEGNIVRIKARDVKEKEWKYSVEVSK</sequence>
<dbReference type="EMBL" id="JACSQZ010000005">
    <property type="protein sequence ID" value="MBD7913966.1"/>
    <property type="molecule type" value="Genomic_DNA"/>
</dbReference>
<dbReference type="Pfam" id="PF00149">
    <property type="entry name" value="Metallophos"/>
    <property type="match status" value="1"/>
</dbReference>
<dbReference type="PANTHER" id="PTHR43143:SF1">
    <property type="entry name" value="SERINE_THREONINE-PROTEIN PHOSPHATASE CPPED1"/>
    <property type="match status" value="1"/>
</dbReference>
<dbReference type="InterPro" id="IPR029052">
    <property type="entry name" value="Metallo-depent_PP-like"/>
</dbReference>
<keyword evidence="3" id="KW-1185">Reference proteome</keyword>
<comment type="caution">
    <text evidence="2">The sequence shown here is derived from an EMBL/GenBank/DDBJ whole genome shotgun (WGS) entry which is preliminary data.</text>
</comment>
<gene>
    <name evidence="2" type="ORF">H9660_02285</name>
</gene>
<dbReference type="RefSeq" id="WP_191748148.1">
    <property type="nucleotide sequence ID" value="NZ_JACSQZ010000005.1"/>
</dbReference>
<reference evidence="2 3" key="1">
    <citation type="submission" date="2020-08" db="EMBL/GenBank/DDBJ databases">
        <title>A Genomic Blueprint of the Chicken Gut Microbiome.</title>
        <authorList>
            <person name="Gilroy R."/>
            <person name="Ravi A."/>
            <person name="Getino M."/>
            <person name="Pursley I."/>
            <person name="Horton D.L."/>
            <person name="Alikhan N.-F."/>
            <person name="Baker D."/>
            <person name="Gharbi K."/>
            <person name="Hall N."/>
            <person name="Watson M."/>
            <person name="Adriaenssens E.M."/>
            <person name="Foster-Nyarko E."/>
            <person name="Jarju S."/>
            <person name="Secka A."/>
            <person name="Antonio M."/>
            <person name="Oren A."/>
            <person name="Chaudhuri R."/>
            <person name="La Ragione R.M."/>
            <person name="Hildebrand F."/>
            <person name="Pallen M.J."/>
        </authorList>
    </citation>
    <scope>NUCLEOTIDE SEQUENCE [LARGE SCALE GENOMIC DNA]</scope>
    <source>
        <strain evidence="2 3">Sa3CUN1</strain>
    </source>
</reference>
<dbReference type="Proteomes" id="UP000640335">
    <property type="component" value="Unassembled WGS sequence"/>
</dbReference>
<evidence type="ECO:0000313" key="2">
    <source>
        <dbReference type="EMBL" id="MBD7913966.1"/>
    </source>
</evidence>
<evidence type="ECO:0000259" key="1">
    <source>
        <dbReference type="Pfam" id="PF00149"/>
    </source>
</evidence>
<feature type="domain" description="Calcineurin-like phosphoesterase" evidence="1">
    <location>
        <begin position="49"/>
        <end position="244"/>
    </location>
</feature>
<dbReference type="Gene3D" id="3.60.21.10">
    <property type="match status" value="1"/>
</dbReference>
<proteinExistence type="predicted"/>